<name>A0A2T2XFD6_9FIRM</name>
<keyword evidence="2 4" id="KW-0808">Transferase</keyword>
<dbReference type="PANTHER" id="PTHR43369">
    <property type="entry name" value="PHOSPHORIBOSYLGLYCINAMIDE FORMYLTRANSFERASE"/>
    <property type="match status" value="1"/>
</dbReference>
<dbReference type="GO" id="GO:0004644">
    <property type="term" value="F:phosphoribosylglycinamide formyltransferase activity"/>
    <property type="evidence" value="ECO:0007669"/>
    <property type="project" value="UniProtKB-UniRule"/>
</dbReference>
<dbReference type="CDD" id="cd08645">
    <property type="entry name" value="FMT_core_GART"/>
    <property type="match status" value="1"/>
</dbReference>
<evidence type="ECO:0000256" key="4">
    <source>
        <dbReference type="HAMAP-Rule" id="MF_01930"/>
    </source>
</evidence>
<proteinExistence type="inferred from homology"/>
<evidence type="ECO:0000256" key="1">
    <source>
        <dbReference type="ARBA" id="ARBA00005054"/>
    </source>
</evidence>
<evidence type="ECO:0000259" key="5">
    <source>
        <dbReference type="Pfam" id="PF00551"/>
    </source>
</evidence>
<dbReference type="UniPathway" id="UPA00074">
    <property type="reaction ID" value="UER00126"/>
</dbReference>
<feature type="site" description="Raises pKa of active site His" evidence="4">
    <location>
        <position position="138"/>
    </location>
</feature>
<feature type="binding site" evidence="4">
    <location>
        <position position="100"/>
    </location>
    <ligand>
        <name>(6R)-10-formyltetrahydrofolate</name>
        <dbReference type="ChEBI" id="CHEBI:195366"/>
    </ligand>
</feature>
<comment type="caution">
    <text evidence="6">The sequence shown here is derived from an EMBL/GenBank/DDBJ whole genome shotgun (WGS) entry which is preliminary data.</text>
</comment>
<feature type="domain" description="Formyl transferase N-terminal" evidence="5">
    <location>
        <begin position="1"/>
        <end position="175"/>
    </location>
</feature>
<dbReference type="InterPro" id="IPR004607">
    <property type="entry name" value="GART"/>
</dbReference>
<dbReference type="HAMAP" id="MF_01930">
    <property type="entry name" value="PurN"/>
    <property type="match status" value="1"/>
</dbReference>
<feature type="active site" description="Proton donor" evidence="4">
    <location>
        <position position="102"/>
    </location>
</feature>
<organism evidence="6 7">
    <name type="scientific">Sulfobacillus benefaciens</name>
    <dbReference type="NCBI Taxonomy" id="453960"/>
    <lineage>
        <taxon>Bacteria</taxon>
        <taxon>Bacillati</taxon>
        <taxon>Bacillota</taxon>
        <taxon>Clostridia</taxon>
        <taxon>Eubacteriales</taxon>
        <taxon>Clostridiales Family XVII. Incertae Sedis</taxon>
        <taxon>Sulfobacillus</taxon>
    </lineage>
</organism>
<dbReference type="Pfam" id="PF00551">
    <property type="entry name" value="Formyl_trans_N"/>
    <property type="match status" value="1"/>
</dbReference>
<sequence>MRWAVLVGGTGSNLRALLSEDVPVALVVSHRSGVGAIAIAEEFGVPVEVLTKREYPDRHDFDRELRQTLNRYDIDAIAMAGFLRWLTKETVDAFRGRIINIHPSLLPAFPGLHAIEQAYRYGVRWTGVTVHFVDEGQDTGPIIAQVPVRVDPGTSLGELETAIHKVEHDLYPKVVAALEQHWVWLAEDGTIKWQVPPEEVRSWIDGLYLV</sequence>
<dbReference type="GO" id="GO:0005829">
    <property type="term" value="C:cytosol"/>
    <property type="evidence" value="ECO:0007669"/>
    <property type="project" value="TreeGrafter"/>
</dbReference>
<feature type="binding site" evidence="4">
    <location>
        <begin position="11"/>
        <end position="13"/>
    </location>
    <ligand>
        <name>N(1)-(5-phospho-beta-D-ribosyl)glycinamide</name>
        <dbReference type="ChEBI" id="CHEBI:143788"/>
    </ligand>
</feature>
<dbReference type="EC" id="2.1.2.2" evidence="4"/>
<evidence type="ECO:0000313" key="6">
    <source>
        <dbReference type="EMBL" id="PSR33166.1"/>
    </source>
</evidence>
<feature type="binding site" evidence="4">
    <location>
        <position position="58"/>
    </location>
    <ligand>
        <name>(6R)-10-formyltetrahydrofolate</name>
        <dbReference type="ChEBI" id="CHEBI:195366"/>
    </ligand>
</feature>
<evidence type="ECO:0000313" key="7">
    <source>
        <dbReference type="Proteomes" id="UP000242972"/>
    </source>
</evidence>
<comment type="function">
    <text evidence="4">Catalyzes the transfer of a formyl group from 10-formyltetrahydrofolate to 5-phospho-ribosyl-glycinamide (GAR), producing 5-phospho-ribosyl-N-formylglycinamide (FGAR) and tetrahydrofolate.</text>
</comment>
<protein>
    <recommendedName>
        <fullName evidence="4">Phosphoribosylglycinamide formyltransferase</fullName>
        <ecNumber evidence="4">2.1.2.2</ecNumber>
    </recommendedName>
    <alternativeName>
        <fullName evidence="4">5'-phosphoribosylglycinamide transformylase</fullName>
    </alternativeName>
    <alternativeName>
        <fullName evidence="4">GAR transformylase</fullName>
        <shortName evidence="4">GART</shortName>
    </alternativeName>
</protein>
<dbReference type="Proteomes" id="UP000242972">
    <property type="component" value="Unassembled WGS sequence"/>
</dbReference>
<dbReference type="GO" id="GO:0006189">
    <property type="term" value="P:'de novo' IMP biosynthetic process"/>
    <property type="evidence" value="ECO:0007669"/>
    <property type="project" value="UniProtKB-UniRule"/>
</dbReference>
<dbReference type="PANTHER" id="PTHR43369:SF2">
    <property type="entry name" value="PHOSPHORIBOSYLGLYCINAMIDE FORMYLTRANSFERASE"/>
    <property type="match status" value="1"/>
</dbReference>
<dbReference type="InterPro" id="IPR002376">
    <property type="entry name" value="Formyl_transf_N"/>
</dbReference>
<reference evidence="6 7" key="1">
    <citation type="journal article" date="2014" name="BMC Genomics">
        <title>Comparison of environmental and isolate Sulfobacillus genomes reveals diverse carbon, sulfur, nitrogen, and hydrogen metabolisms.</title>
        <authorList>
            <person name="Justice N.B."/>
            <person name="Norman A."/>
            <person name="Brown C.T."/>
            <person name="Singh A."/>
            <person name="Thomas B.C."/>
            <person name="Banfield J.F."/>
        </authorList>
    </citation>
    <scope>NUCLEOTIDE SEQUENCE [LARGE SCALE GENOMIC DNA]</scope>
    <source>
        <strain evidence="6">AMDSBA4</strain>
    </source>
</reference>
<keyword evidence="3 4" id="KW-0658">Purine biosynthesis</keyword>
<dbReference type="InterPro" id="IPR036477">
    <property type="entry name" value="Formyl_transf_N_sf"/>
</dbReference>
<evidence type="ECO:0000256" key="3">
    <source>
        <dbReference type="ARBA" id="ARBA00022755"/>
    </source>
</evidence>
<dbReference type="EMBL" id="PXYW01000025">
    <property type="protein sequence ID" value="PSR33166.1"/>
    <property type="molecule type" value="Genomic_DNA"/>
</dbReference>
<dbReference type="Gene3D" id="3.40.50.170">
    <property type="entry name" value="Formyl transferase, N-terminal domain"/>
    <property type="match status" value="1"/>
</dbReference>
<evidence type="ECO:0000256" key="2">
    <source>
        <dbReference type="ARBA" id="ARBA00022679"/>
    </source>
</evidence>
<comment type="similarity">
    <text evidence="4">Belongs to the GART family.</text>
</comment>
<dbReference type="SUPFAM" id="SSF53328">
    <property type="entry name" value="Formyltransferase"/>
    <property type="match status" value="1"/>
</dbReference>
<gene>
    <name evidence="4" type="primary">purN</name>
    <name evidence="6" type="ORF">C7B46_10930</name>
</gene>
<dbReference type="AlphaFoldDB" id="A0A2T2XFD6"/>
<comment type="catalytic activity">
    <reaction evidence="4">
        <text>N(1)-(5-phospho-beta-D-ribosyl)glycinamide + (6R)-10-formyltetrahydrofolate = N(2)-formyl-N(1)-(5-phospho-beta-D-ribosyl)glycinamide + (6S)-5,6,7,8-tetrahydrofolate + H(+)</text>
        <dbReference type="Rhea" id="RHEA:15053"/>
        <dbReference type="ChEBI" id="CHEBI:15378"/>
        <dbReference type="ChEBI" id="CHEBI:57453"/>
        <dbReference type="ChEBI" id="CHEBI:143788"/>
        <dbReference type="ChEBI" id="CHEBI:147286"/>
        <dbReference type="ChEBI" id="CHEBI:195366"/>
        <dbReference type="EC" id="2.1.2.2"/>
    </reaction>
</comment>
<comment type="pathway">
    <text evidence="1 4">Purine metabolism; IMP biosynthesis via de novo pathway; N(2)-formyl-N(1)-(5-phospho-D-ribosyl)glycinamide from N(1)-(5-phospho-D-ribosyl)glycinamide (10-formyl THF route): step 1/1.</text>
</comment>
<dbReference type="NCBIfam" id="TIGR00639">
    <property type="entry name" value="PurN"/>
    <property type="match status" value="1"/>
</dbReference>
<comment type="caution">
    <text evidence="4">Lacks conserved residue(s) required for the propagation of feature annotation.</text>
</comment>
<accession>A0A2T2XFD6</accession>